<evidence type="ECO:0000313" key="8">
    <source>
        <dbReference type="Proteomes" id="UP000481153"/>
    </source>
</evidence>
<proteinExistence type="predicted"/>
<dbReference type="GO" id="GO:0005506">
    <property type="term" value="F:iron ion binding"/>
    <property type="evidence" value="ECO:0007669"/>
    <property type="project" value="InterPro"/>
</dbReference>
<comment type="caution">
    <text evidence="7">The sequence shown here is derived from an EMBL/GenBank/DDBJ whole genome shotgun (WGS) entry which is preliminary data.</text>
</comment>
<keyword evidence="3 5" id="KW-1133">Transmembrane helix</keyword>
<feature type="domain" description="Fatty acid hydroxylase" evidence="6">
    <location>
        <begin position="130"/>
        <end position="269"/>
    </location>
</feature>
<dbReference type="EMBL" id="VJMJ01000218">
    <property type="protein sequence ID" value="KAF0726353.1"/>
    <property type="molecule type" value="Genomic_DNA"/>
</dbReference>
<feature type="transmembrane region" description="Helical" evidence="5">
    <location>
        <begin position="43"/>
        <end position="62"/>
    </location>
</feature>
<dbReference type="VEuPathDB" id="FungiDB:AeMF1_002496"/>
<evidence type="ECO:0000256" key="1">
    <source>
        <dbReference type="ARBA" id="ARBA00004370"/>
    </source>
</evidence>
<dbReference type="Pfam" id="PF04116">
    <property type="entry name" value="FA_hydroxylase"/>
    <property type="match status" value="1"/>
</dbReference>
<dbReference type="GO" id="GO:0016020">
    <property type="term" value="C:membrane"/>
    <property type="evidence" value="ECO:0007669"/>
    <property type="project" value="UniProtKB-SubCell"/>
</dbReference>
<dbReference type="AlphaFoldDB" id="A0A6G0WGU4"/>
<evidence type="ECO:0000256" key="5">
    <source>
        <dbReference type="SAM" id="Phobius"/>
    </source>
</evidence>
<keyword evidence="8" id="KW-1185">Reference proteome</keyword>
<evidence type="ECO:0000313" key="7">
    <source>
        <dbReference type="EMBL" id="KAF0726353.1"/>
    </source>
</evidence>
<keyword evidence="2 5" id="KW-0812">Transmembrane</keyword>
<evidence type="ECO:0000259" key="6">
    <source>
        <dbReference type="Pfam" id="PF04116"/>
    </source>
</evidence>
<evidence type="ECO:0000256" key="4">
    <source>
        <dbReference type="ARBA" id="ARBA00023136"/>
    </source>
</evidence>
<dbReference type="PANTHER" id="PTHR11863">
    <property type="entry name" value="STEROL DESATURASE"/>
    <property type="match status" value="1"/>
</dbReference>
<organism evidence="7 8">
    <name type="scientific">Aphanomyces euteiches</name>
    <dbReference type="NCBI Taxonomy" id="100861"/>
    <lineage>
        <taxon>Eukaryota</taxon>
        <taxon>Sar</taxon>
        <taxon>Stramenopiles</taxon>
        <taxon>Oomycota</taxon>
        <taxon>Saprolegniomycetes</taxon>
        <taxon>Saprolegniales</taxon>
        <taxon>Verrucalvaceae</taxon>
        <taxon>Aphanomyces</taxon>
    </lineage>
</organism>
<dbReference type="GO" id="GO:0016491">
    <property type="term" value="F:oxidoreductase activity"/>
    <property type="evidence" value="ECO:0007669"/>
    <property type="project" value="InterPro"/>
</dbReference>
<feature type="transmembrane region" description="Helical" evidence="5">
    <location>
        <begin position="74"/>
        <end position="95"/>
    </location>
</feature>
<protein>
    <recommendedName>
        <fullName evidence="6">Fatty acid hydroxylase domain-containing protein</fullName>
    </recommendedName>
</protein>
<gene>
    <name evidence="7" type="ORF">Ae201684_015375</name>
</gene>
<reference evidence="7 8" key="1">
    <citation type="submission" date="2019-07" db="EMBL/GenBank/DDBJ databases">
        <title>Genomics analysis of Aphanomyces spp. identifies a new class of oomycete effector associated with host adaptation.</title>
        <authorList>
            <person name="Gaulin E."/>
        </authorList>
    </citation>
    <scope>NUCLEOTIDE SEQUENCE [LARGE SCALE GENOMIC DNA]</scope>
    <source>
        <strain evidence="7 8">ATCC 201684</strain>
    </source>
</reference>
<dbReference type="GO" id="GO:0008610">
    <property type="term" value="P:lipid biosynthetic process"/>
    <property type="evidence" value="ECO:0007669"/>
    <property type="project" value="InterPro"/>
</dbReference>
<dbReference type="InterPro" id="IPR050307">
    <property type="entry name" value="Sterol_Desaturase_Related"/>
</dbReference>
<accession>A0A6G0WGU4</accession>
<evidence type="ECO:0000256" key="3">
    <source>
        <dbReference type="ARBA" id="ARBA00022989"/>
    </source>
</evidence>
<sequence length="275" mass="31314">MSLAAVVFRRVKFYVFINGFICAIAATVHYLEALFRTQPLVGVYIGTLVRIASVIGWFEWIATFKGKIYGDKRILLTASQQFSIMIQIALVVVPIEMVSVYTGRTIAVDRTIAYPSLLHEFVYFIPKSLVLELVFDLLHYTVHYTCHRVPFLYKHVHKQHHLHIHPSALSTYEEGFLDLVLTNVVPMAVAFAVSPALSTNQLQLVLAYKSYVEVAGHCGLDLKGMSFPQMPLVQYLSICLRIHDHDLHHTQPNVNFAKRFSLWDQLFGTFKASIM</sequence>
<comment type="subcellular location">
    <subcellularLocation>
        <location evidence="1">Membrane</location>
    </subcellularLocation>
</comment>
<dbReference type="InterPro" id="IPR006694">
    <property type="entry name" value="Fatty_acid_hydroxylase"/>
</dbReference>
<feature type="transmembrane region" description="Helical" evidence="5">
    <location>
        <begin position="12"/>
        <end position="31"/>
    </location>
</feature>
<keyword evidence="4 5" id="KW-0472">Membrane</keyword>
<name>A0A6G0WGU4_9STRA</name>
<dbReference type="Proteomes" id="UP000481153">
    <property type="component" value="Unassembled WGS sequence"/>
</dbReference>
<evidence type="ECO:0000256" key="2">
    <source>
        <dbReference type="ARBA" id="ARBA00022692"/>
    </source>
</evidence>